<protein>
    <submittedName>
        <fullName evidence="2">Uncharacterized protein</fullName>
    </submittedName>
</protein>
<comment type="caution">
    <text evidence="2">The sequence shown here is derived from an EMBL/GenBank/DDBJ whole genome shotgun (WGS) entry which is preliminary data.</text>
</comment>
<dbReference type="EMBL" id="CAMGYJ010000002">
    <property type="protein sequence ID" value="CAI0383519.1"/>
    <property type="molecule type" value="Genomic_DNA"/>
</dbReference>
<sequence length="466" mass="50539">MSSSSPPPPLLPPLPSSSSSSSQGNDGGGDEYEGPSRSRPRGAVNEVWPEPFLEALATHVATDAALFAGRLAAAQALANVFQVCSTWQAISHSDLLWQRLTHRIWHRRHLLHRTWRQEYMYRHRTARNFRTRRSVHFNLRFDVEDPTDPNALSCRCLAISDHHLAAGFADGAVRVFSLRTRLHSRTFRPLYRDRLGPFSRAVSGIVLLSGSARLVFATLDGDIHVASLNSNNNVAPRRARVGDVLNDGALVDFGGCGQWWVGLYAGVPGRAFQIWNGQSEELTFVGGSLTDAQAVAGWRTLTESTEAVGRVRVSRGGESAVACTGSRVMVLDLRNQGVILGEEEYGSGVVVGCTEVWREAYLSVDGRGVASVRRVGEEEMILCGFGVGGAAVMGCLNGGCAVICGGGGVVRVWGIERREGEYLYRFGERVQGEIKAMVADDRHVALAAGDGAGIHLWDFGAPEEEE</sequence>
<dbReference type="InterPro" id="IPR036322">
    <property type="entry name" value="WD40_repeat_dom_sf"/>
</dbReference>
<dbReference type="Proteomes" id="UP001154282">
    <property type="component" value="Unassembled WGS sequence"/>
</dbReference>
<proteinExistence type="predicted"/>
<dbReference type="InterPro" id="IPR036047">
    <property type="entry name" value="F-box-like_dom_sf"/>
</dbReference>
<feature type="region of interest" description="Disordered" evidence="1">
    <location>
        <begin position="1"/>
        <end position="43"/>
    </location>
</feature>
<evidence type="ECO:0000313" key="3">
    <source>
        <dbReference type="Proteomes" id="UP001154282"/>
    </source>
</evidence>
<dbReference type="SUPFAM" id="SSF81383">
    <property type="entry name" value="F-box domain"/>
    <property type="match status" value="1"/>
</dbReference>
<feature type="compositionally biased region" description="Pro residues" evidence="1">
    <location>
        <begin position="1"/>
        <end position="15"/>
    </location>
</feature>
<organism evidence="2 3">
    <name type="scientific">Linum tenue</name>
    <dbReference type="NCBI Taxonomy" id="586396"/>
    <lineage>
        <taxon>Eukaryota</taxon>
        <taxon>Viridiplantae</taxon>
        <taxon>Streptophyta</taxon>
        <taxon>Embryophyta</taxon>
        <taxon>Tracheophyta</taxon>
        <taxon>Spermatophyta</taxon>
        <taxon>Magnoliopsida</taxon>
        <taxon>eudicotyledons</taxon>
        <taxon>Gunneridae</taxon>
        <taxon>Pentapetalae</taxon>
        <taxon>rosids</taxon>
        <taxon>fabids</taxon>
        <taxon>Malpighiales</taxon>
        <taxon>Linaceae</taxon>
        <taxon>Linum</taxon>
    </lineage>
</organism>
<name>A0AAV0HE65_9ROSI</name>
<dbReference type="AlphaFoldDB" id="A0AAV0HE65"/>
<reference evidence="2" key="1">
    <citation type="submission" date="2022-08" db="EMBL/GenBank/DDBJ databases">
        <authorList>
            <person name="Gutierrez-Valencia J."/>
        </authorList>
    </citation>
    <scope>NUCLEOTIDE SEQUENCE</scope>
</reference>
<gene>
    <name evidence="2" type="ORF">LITE_LOCUS4030</name>
</gene>
<dbReference type="Gene3D" id="2.130.10.10">
    <property type="entry name" value="YVTN repeat-like/Quinoprotein amine dehydrogenase"/>
    <property type="match status" value="1"/>
</dbReference>
<accession>A0AAV0HE65</accession>
<dbReference type="PANTHER" id="PTHR19855:SF31">
    <property type="entry name" value="TRANSCRIPTIONAL REGULATOR STERILE APETALA"/>
    <property type="match status" value="1"/>
</dbReference>
<dbReference type="InterPro" id="IPR015943">
    <property type="entry name" value="WD40/YVTN_repeat-like_dom_sf"/>
</dbReference>
<evidence type="ECO:0000313" key="2">
    <source>
        <dbReference type="EMBL" id="CAI0383519.1"/>
    </source>
</evidence>
<dbReference type="Gene3D" id="1.20.1280.50">
    <property type="match status" value="1"/>
</dbReference>
<dbReference type="SUPFAM" id="SSF50978">
    <property type="entry name" value="WD40 repeat-like"/>
    <property type="match status" value="1"/>
</dbReference>
<evidence type="ECO:0000256" key="1">
    <source>
        <dbReference type="SAM" id="MobiDB-lite"/>
    </source>
</evidence>
<keyword evidence="3" id="KW-1185">Reference proteome</keyword>
<dbReference type="PANTHER" id="PTHR19855">
    <property type="entry name" value="WD40 REPEAT PROTEIN 12, 37"/>
    <property type="match status" value="1"/>
</dbReference>